<sequence length="274" mass="29522">MPKKVLTIAGSDSLSGGGLQADLATFNEYGLFGLSIITSIVTVIDDAVDIHVVPLNVLSQQLSSVLVLSDIAAIKIGFVPNIEAIELIAQRLKHVTIPIILDPVMVFKETNRTEMQGLLRAIREQLVPLATVVTPNLIEAELLADQSIETLDDMKHAAQQIKSVAGQTIVIKGGNRLAGHDAVDVVLDEDNRYFILSQDKIKQSLLCNNGAGCTFAASITANYAIGANAQEAITNAKEFVYHAIKQGITLNQTLPVGTVWPGANRYCHDSRTNR</sequence>
<dbReference type="GO" id="GO:0008478">
    <property type="term" value="F:pyridoxal kinase activity"/>
    <property type="evidence" value="ECO:0007669"/>
    <property type="project" value="UniProtKB-EC"/>
</dbReference>
<dbReference type="GO" id="GO:0008902">
    <property type="term" value="F:hydroxymethylpyrimidine kinase activity"/>
    <property type="evidence" value="ECO:0007669"/>
    <property type="project" value="TreeGrafter"/>
</dbReference>
<feature type="domain" description="Pyridoxamine kinase/Phosphomethylpyrimidine kinase" evidence="14">
    <location>
        <begin position="12"/>
        <end position="252"/>
    </location>
</feature>
<dbReference type="PANTHER" id="PTHR20858">
    <property type="entry name" value="PHOSPHOMETHYLPYRIMIDINE KINASE"/>
    <property type="match status" value="1"/>
</dbReference>
<dbReference type="RefSeq" id="WP_010008362.1">
    <property type="nucleotide sequence ID" value="NZ_JAGYGP010000001.1"/>
</dbReference>
<comment type="caution">
    <text evidence="15">The sequence shown here is derived from an EMBL/GenBank/DDBJ whole genome shotgun (WGS) entry which is preliminary data.</text>
</comment>
<evidence type="ECO:0000256" key="1">
    <source>
        <dbReference type="ARBA" id="ARBA00009879"/>
    </source>
</evidence>
<dbReference type="GO" id="GO:0005829">
    <property type="term" value="C:cytosol"/>
    <property type="evidence" value="ECO:0007669"/>
    <property type="project" value="TreeGrafter"/>
</dbReference>
<keyword evidence="4" id="KW-0479">Metal-binding</keyword>
<keyword evidence="6" id="KW-0418">Kinase</keyword>
<evidence type="ECO:0000256" key="6">
    <source>
        <dbReference type="ARBA" id="ARBA00022777"/>
    </source>
</evidence>
<keyword evidence="8" id="KW-0460">Magnesium</keyword>
<evidence type="ECO:0000256" key="7">
    <source>
        <dbReference type="ARBA" id="ARBA00022840"/>
    </source>
</evidence>
<dbReference type="STRING" id="907931.GCA_000165675_00413"/>
<comment type="similarity">
    <text evidence="1">Belongs to the ThiD family.</text>
</comment>
<dbReference type="NCBIfam" id="NF009078">
    <property type="entry name" value="PRK12413.1"/>
    <property type="match status" value="1"/>
</dbReference>
<evidence type="ECO:0000259" key="14">
    <source>
        <dbReference type="Pfam" id="PF08543"/>
    </source>
</evidence>
<evidence type="ECO:0000256" key="5">
    <source>
        <dbReference type="ARBA" id="ARBA00022741"/>
    </source>
</evidence>
<dbReference type="GO" id="GO:0008972">
    <property type="term" value="F:phosphomethylpyrimidine kinase activity"/>
    <property type="evidence" value="ECO:0007669"/>
    <property type="project" value="InterPro"/>
</dbReference>
<evidence type="ECO:0000256" key="8">
    <source>
        <dbReference type="ARBA" id="ARBA00022842"/>
    </source>
</evidence>
<dbReference type="EMBL" id="PUFI01000014">
    <property type="protein sequence ID" value="TDG68309.1"/>
    <property type="molecule type" value="Genomic_DNA"/>
</dbReference>
<dbReference type="GO" id="GO:0046872">
    <property type="term" value="F:metal ion binding"/>
    <property type="evidence" value="ECO:0007669"/>
    <property type="project" value="UniProtKB-KW"/>
</dbReference>
<evidence type="ECO:0000256" key="2">
    <source>
        <dbReference type="ARBA" id="ARBA00012104"/>
    </source>
</evidence>
<proteinExistence type="inferred from homology"/>
<dbReference type="EC" id="2.7.1.35" evidence="2"/>
<dbReference type="Proteomes" id="UP000295681">
    <property type="component" value="Unassembled WGS sequence"/>
</dbReference>
<keyword evidence="16" id="KW-1185">Reference proteome</keyword>
<dbReference type="PANTHER" id="PTHR20858:SF19">
    <property type="entry name" value="PYRIDOXINE KINASE"/>
    <property type="match status" value="1"/>
</dbReference>
<organism evidence="15 16">
    <name type="scientific">Leuconostoc fallax</name>
    <dbReference type="NCBI Taxonomy" id="1251"/>
    <lineage>
        <taxon>Bacteria</taxon>
        <taxon>Bacillati</taxon>
        <taxon>Bacillota</taxon>
        <taxon>Bacilli</taxon>
        <taxon>Lactobacillales</taxon>
        <taxon>Lactobacillaceae</taxon>
        <taxon>Leuconostoc</taxon>
    </lineage>
</organism>
<evidence type="ECO:0000256" key="11">
    <source>
        <dbReference type="ARBA" id="ARBA00042396"/>
    </source>
</evidence>
<keyword evidence="3" id="KW-0808">Transferase</keyword>
<dbReference type="InterPro" id="IPR013749">
    <property type="entry name" value="PM/HMP-P_kinase-1"/>
</dbReference>
<dbReference type="GO" id="GO:0005524">
    <property type="term" value="F:ATP binding"/>
    <property type="evidence" value="ECO:0007669"/>
    <property type="project" value="UniProtKB-KW"/>
</dbReference>
<evidence type="ECO:0000313" key="16">
    <source>
        <dbReference type="Proteomes" id="UP000295681"/>
    </source>
</evidence>
<dbReference type="Pfam" id="PF08543">
    <property type="entry name" value="Phos_pyr_kin"/>
    <property type="match status" value="1"/>
</dbReference>
<evidence type="ECO:0000256" key="9">
    <source>
        <dbReference type="ARBA" id="ARBA00042307"/>
    </source>
</evidence>
<evidence type="ECO:0000256" key="10">
    <source>
        <dbReference type="ARBA" id="ARBA00042348"/>
    </source>
</evidence>
<dbReference type="InterPro" id="IPR029056">
    <property type="entry name" value="Ribokinase-like"/>
</dbReference>
<dbReference type="SUPFAM" id="SSF53613">
    <property type="entry name" value="Ribokinase-like"/>
    <property type="match status" value="1"/>
</dbReference>
<dbReference type="Gene3D" id="3.40.1190.20">
    <property type="match status" value="1"/>
</dbReference>
<dbReference type="InterPro" id="IPR004399">
    <property type="entry name" value="HMP/HMP-P_kinase_dom"/>
</dbReference>
<dbReference type="AlphaFoldDB" id="A0A4R5N8P2"/>
<comment type="catalytic activity">
    <reaction evidence="13">
        <text>pyridoxal + ATP = pyridoxal 5'-phosphate + ADP + H(+)</text>
        <dbReference type="Rhea" id="RHEA:10224"/>
        <dbReference type="ChEBI" id="CHEBI:15378"/>
        <dbReference type="ChEBI" id="CHEBI:17310"/>
        <dbReference type="ChEBI" id="CHEBI:30616"/>
        <dbReference type="ChEBI" id="CHEBI:456216"/>
        <dbReference type="ChEBI" id="CHEBI:597326"/>
        <dbReference type="EC" id="2.7.1.35"/>
    </reaction>
</comment>
<evidence type="ECO:0000313" key="15">
    <source>
        <dbReference type="EMBL" id="TDG68309.1"/>
    </source>
</evidence>
<keyword evidence="7" id="KW-0067">ATP-binding</keyword>
<evidence type="ECO:0000256" key="13">
    <source>
        <dbReference type="ARBA" id="ARBA00049293"/>
    </source>
</evidence>
<accession>A0A4R5N8P2</accession>
<name>A0A4R5N8P2_9LACO</name>
<evidence type="ECO:0000256" key="12">
    <source>
        <dbReference type="ARBA" id="ARBA00042531"/>
    </source>
</evidence>
<evidence type="ECO:0000256" key="4">
    <source>
        <dbReference type="ARBA" id="ARBA00022723"/>
    </source>
</evidence>
<evidence type="ECO:0000256" key="3">
    <source>
        <dbReference type="ARBA" id="ARBA00022679"/>
    </source>
</evidence>
<keyword evidence="5" id="KW-0547">Nucleotide-binding</keyword>
<protein>
    <recommendedName>
        <fullName evidence="2">pyridoxal kinase</fullName>
        <ecNumber evidence="2">2.7.1.35</ecNumber>
    </recommendedName>
    <alternativeName>
        <fullName evidence="10">PN/PL/PM kinase</fullName>
    </alternativeName>
    <alternativeName>
        <fullName evidence="11">Pyridoxal kinase</fullName>
    </alternativeName>
    <alternativeName>
        <fullName evidence="9">Pyridoxamine kinase</fullName>
    </alternativeName>
    <alternativeName>
        <fullName evidence="12">Vitamin B6 kinase</fullName>
    </alternativeName>
</protein>
<dbReference type="NCBIfam" id="TIGR00097">
    <property type="entry name" value="HMP-P_kinase"/>
    <property type="match status" value="1"/>
</dbReference>
<dbReference type="CDD" id="cd01169">
    <property type="entry name" value="HMPP_kinase"/>
    <property type="match status" value="1"/>
</dbReference>
<dbReference type="GO" id="GO:0009228">
    <property type="term" value="P:thiamine biosynthetic process"/>
    <property type="evidence" value="ECO:0007669"/>
    <property type="project" value="InterPro"/>
</dbReference>
<gene>
    <name evidence="15" type="ORF">C5L23_000615</name>
</gene>
<reference evidence="15 16" key="1">
    <citation type="journal article" date="2019" name="Appl. Microbiol. Biotechnol.">
        <title>Uncovering carbohydrate metabolism through a genotype-phenotype association study of 56 lactic acid bacteria genomes.</title>
        <authorList>
            <person name="Buron-Moles G."/>
            <person name="Chailyan A."/>
            <person name="Dolejs I."/>
            <person name="Forster J."/>
            <person name="Miks M.H."/>
        </authorList>
    </citation>
    <scope>NUCLEOTIDE SEQUENCE [LARGE SCALE GENOMIC DNA]</scope>
    <source>
        <strain evidence="15 16">ATCC 700006</strain>
    </source>
</reference>